<name>A0A2Z3GWV7_9BACT</name>
<dbReference type="KEGG" id="gog:C1280_13025"/>
<dbReference type="EMBL" id="CP025958">
    <property type="protein sequence ID" value="AWM37828.1"/>
    <property type="molecule type" value="Genomic_DNA"/>
</dbReference>
<proteinExistence type="predicted"/>
<evidence type="ECO:0000313" key="3">
    <source>
        <dbReference type="EMBL" id="AWM37828.1"/>
    </source>
</evidence>
<dbReference type="GO" id="GO:0004803">
    <property type="term" value="F:transposase activity"/>
    <property type="evidence" value="ECO:0007669"/>
    <property type="project" value="InterPro"/>
</dbReference>
<gene>
    <name evidence="3" type="ORF">C1280_13025</name>
</gene>
<keyword evidence="4" id="KW-1185">Reference proteome</keyword>
<feature type="region of interest" description="Disordered" evidence="1">
    <location>
        <begin position="1"/>
        <end position="47"/>
    </location>
</feature>
<evidence type="ECO:0000259" key="2">
    <source>
        <dbReference type="Pfam" id="PF01609"/>
    </source>
</evidence>
<organism evidence="3 4">
    <name type="scientific">Gemmata obscuriglobus</name>
    <dbReference type="NCBI Taxonomy" id="114"/>
    <lineage>
        <taxon>Bacteria</taxon>
        <taxon>Pseudomonadati</taxon>
        <taxon>Planctomycetota</taxon>
        <taxon>Planctomycetia</taxon>
        <taxon>Gemmatales</taxon>
        <taxon>Gemmataceae</taxon>
        <taxon>Gemmata</taxon>
    </lineage>
</organism>
<dbReference type="Pfam" id="PF01609">
    <property type="entry name" value="DDE_Tnp_1"/>
    <property type="match status" value="1"/>
</dbReference>
<dbReference type="AlphaFoldDB" id="A0A2Z3GWV7"/>
<dbReference type="OrthoDB" id="120306at2"/>
<feature type="domain" description="Transposase IS4-like" evidence="2">
    <location>
        <begin position="24"/>
        <end position="168"/>
    </location>
</feature>
<evidence type="ECO:0000313" key="4">
    <source>
        <dbReference type="Proteomes" id="UP000245802"/>
    </source>
</evidence>
<dbReference type="PANTHER" id="PTHR30007:SF0">
    <property type="entry name" value="TRANSPOSASE"/>
    <property type="match status" value="1"/>
</dbReference>
<reference evidence="3 4" key="1">
    <citation type="submission" date="2018-01" db="EMBL/GenBank/DDBJ databases">
        <title>G. obscuriglobus.</title>
        <authorList>
            <person name="Franke J."/>
            <person name="Blomberg W."/>
            <person name="Selmecki A."/>
        </authorList>
    </citation>
    <scope>NUCLEOTIDE SEQUENCE [LARGE SCALE GENOMIC DNA]</scope>
    <source>
        <strain evidence="3 4">DSM 5831</strain>
    </source>
</reference>
<dbReference type="GO" id="GO:0006313">
    <property type="term" value="P:DNA transposition"/>
    <property type="evidence" value="ECO:0007669"/>
    <property type="project" value="InterPro"/>
</dbReference>
<dbReference type="RefSeq" id="WP_081471624.1">
    <property type="nucleotide sequence ID" value="NZ_CP025958.1"/>
</dbReference>
<sequence length="178" mass="20570">MRRSARRCASRPGTPPPRRPCESTVRRSRSPTAAARRGTTGGKKVNGRKPFIGVDSLGLVWALSVLTADIQDRDGGRWLLSAVRHRLPRVREVIADSGFSKRFQQFVRNVCRWAVTITANAKDGFKVHTRRWVVERTFAWFVRYRRLMVDYEYHTETTEAMIQAAMIHRMLRKLHPNP</sequence>
<dbReference type="InterPro" id="IPR002559">
    <property type="entry name" value="Transposase_11"/>
</dbReference>
<accession>A0A2Z3GWV7</accession>
<dbReference type="PANTHER" id="PTHR30007">
    <property type="entry name" value="PHP DOMAIN PROTEIN"/>
    <property type="match status" value="1"/>
</dbReference>
<protein>
    <recommendedName>
        <fullName evidence="2">Transposase IS4-like domain-containing protein</fullName>
    </recommendedName>
</protein>
<dbReference type="GO" id="GO:0003677">
    <property type="term" value="F:DNA binding"/>
    <property type="evidence" value="ECO:0007669"/>
    <property type="project" value="InterPro"/>
</dbReference>
<evidence type="ECO:0000256" key="1">
    <source>
        <dbReference type="SAM" id="MobiDB-lite"/>
    </source>
</evidence>
<dbReference type="Proteomes" id="UP000245802">
    <property type="component" value="Chromosome"/>
</dbReference>